<dbReference type="RefSeq" id="WP_203761055.1">
    <property type="nucleotide sequence ID" value="NZ_BAAABO010000029.1"/>
</dbReference>
<dbReference type="Pfam" id="PF01890">
    <property type="entry name" value="CbiG_C"/>
    <property type="match status" value="1"/>
</dbReference>
<dbReference type="InterPro" id="IPR002750">
    <property type="entry name" value="CobE/GbiG_C"/>
</dbReference>
<accession>A0ABQ3XZF2</accession>
<comment type="caution">
    <text evidence="2">The sequence shown here is derived from an EMBL/GenBank/DDBJ whole genome shotgun (WGS) entry which is preliminary data.</text>
</comment>
<keyword evidence="3" id="KW-1185">Reference proteome</keyword>
<evidence type="ECO:0000313" key="2">
    <source>
        <dbReference type="EMBL" id="GID73127.1"/>
    </source>
</evidence>
<name>A0ABQ3XZF2_9ACTN</name>
<dbReference type="InterPro" id="IPR036518">
    <property type="entry name" value="CobE/GbiG_C_sf"/>
</dbReference>
<gene>
    <name evidence="2" type="ORF">Ade02nite_17680</name>
</gene>
<dbReference type="PANTHER" id="PTHR37477">
    <property type="entry name" value="COBALT-PRECORRIN-5A HYDROLASE"/>
    <property type="match status" value="1"/>
</dbReference>
<dbReference type="InterPro" id="IPR052553">
    <property type="entry name" value="CbiG_hydrolase"/>
</dbReference>
<evidence type="ECO:0000259" key="1">
    <source>
        <dbReference type="Pfam" id="PF01890"/>
    </source>
</evidence>
<proteinExistence type="predicted"/>
<organism evidence="2 3">
    <name type="scientific">Paractinoplanes deccanensis</name>
    <dbReference type="NCBI Taxonomy" id="113561"/>
    <lineage>
        <taxon>Bacteria</taxon>
        <taxon>Bacillati</taxon>
        <taxon>Actinomycetota</taxon>
        <taxon>Actinomycetes</taxon>
        <taxon>Micromonosporales</taxon>
        <taxon>Micromonosporaceae</taxon>
        <taxon>Paractinoplanes</taxon>
    </lineage>
</organism>
<reference evidence="2 3" key="1">
    <citation type="submission" date="2021-01" db="EMBL/GenBank/DDBJ databases">
        <title>Whole genome shotgun sequence of Actinoplanes deccanensis NBRC 13994.</title>
        <authorList>
            <person name="Komaki H."/>
            <person name="Tamura T."/>
        </authorList>
    </citation>
    <scope>NUCLEOTIDE SEQUENCE [LARGE SCALE GENOMIC DNA]</scope>
    <source>
        <strain evidence="2 3">NBRC 13994</strain>
    </source>
</reference>
<feature type="domain" description="CobE/GbiG C-terminal" evidence="1">
    <location>
        <begin position="1"/>
        <end position="118"/>
    </location>
</feature>
<dbReference type="EMBL" id="BOMI01000029">
    <property type="protein sequence ID" value="GID73127.1"/>
    <property type="molecule type" value="Genomic_DNA"/>
</dbReference>
<dbReference type="SUPFAM" id="SSF159664">
    <property type="entry name" value="CobE/GbiG C-terminal domain-like"/>
    <property type="match status" value="1"/>
</dbReference>
<evidence type="ECO:0000313" key="3">
    <source>
        <dbReference type="Proteomes" id="UP000609879"/>
    </source>
</evidence>
<dbReference type="Gene3D" id="3.30.420.180">
    <property type="entry name" value="CobE/GbiG C-terminal domain"/>
    <property type="match status" value="1"/>
</dbReference>
<protein>
    <recommendedName>
        <fullName evidence="1">CobE/GbiG C-terminal domain-containing protein</fullName>
    </recommendedName>
</protein>
<sequence length="124" mass="12252">MVGVGARPGTAEADIRSAVDEALAAAGLDGAQVGVLATIDRRAEEPGLRGLAAERGWRLAGLPAAELAARDVPNGNGTVAAAVGTPSVAEAAAMAAAGGGATLVLPKKVFHRVTVAIARKHRDA</sequence>
<dbReference type="Proteomes" id="UP000609879">
    <property type="component" value="Unassembled WGS sequence"/>
</dbReference>
<dbReference type="PANTHER" id="PTHR37477:SF1">
    <property type="entry name" value="COBALT-PRECORRIN-5A HYDROLASE"/>
    <property type="match status" value="1"/>
</dbReference>